<evidence type="ECO:0000256" key="3">
    <source>
        <dbReference type="ARBA" id="ARBA00022741"/>
    </source>
</evidence>
<dbReference type="Proteomes" id="UP000192929">
    <property type="component" value="Unassembled WGS sequence"/>
</dbReference>
<dbReference type="InterPro" id="IPR003593">
    <property type="entry name" value="AAA+_ATPase"/>
</dbReference>
<comment type="similarity">
    <text evidence="1">Belongs to the ABC transporter superfamily.</text>
</comment>
<accession>A0A1X7DN78</accession>
<dbReference type="InterPro" id="IPR017871">
    <property type="entry name" value="ABC_transporter-like_CS"/>
</dbReference>
<dbReference type="GO" id="GO:0005524">
    <property type="term" value="F:ATP binding"/>
    <property type="evidence" value="ECO:0007669"/>
    <property type="project" value="UniProtKB-KW"/>
</dbReference>
<dbReference type="InterPro" id="IPR015860">
    <property type="entry name" value="ABC_transpr_TagH-like"/>
</dbReference>
<keyword evidence="4 7" id="KW-0067">ATP-binding</keyword>
<dbReference type="GO" id="GO:0016887">
    <property type="term" value="F:ATP hydrolysis activity"/>
    <property type="evidence" value="ECO:0007669"/>
    <property type="project" value="InterPro"/>
</dbReference>
<keyword evidence="3" id="KW-0547">Nucleotide-binding</keyword>
<feature type="domain" description="ABC transporter" evidence="6">
    <location>
        <begin position="72"/>
        <end position="293"/>
    </location>
</feature>
<dbReference type="AlphaFoldDB" id="A0A1X7DN78"/>
<evidence type="ECO:0000256" key="5">
    <source>
        <dbReference type="SAM" id="MobiDB-lite"/>
    </source>
</evidence>
<keyword evidence="2" id="KW-0813">Transport</keyword>
<reference evidence="8" key="1">
    <citation type="submission" date="2017-04" db="EMBL/GenBank/DDBJ databases">
        <authorList>
            <person name="Varghese N."/>
            <person name="Submissions S."/>
        </authorList>
    </citation>
    <scope>NUCLEOTIDE SEQUENCE [LARGE SCALE GENOMIC DNA]</scope>
    <source>
        <strain evidence="8">NIO-1021</strain>
    </source>
</reference>
<protein>
    <submittedName>
        <fullName evidence="7">Teichoic acid transport system ATP-binding protein</fullName>
    </submittedName>
</protein>
<dbReference type="PANTHER" id="PTHR46743">
    <property type="entry name" value="TEICHOIC ACIDS EXPORT ATP-BINDING PROTEIN TAGH"/>
    <property type="match status" value="1"/>
</dbReference>
<dbReference type="SUPFAM" id="SSF52540">
    <property type="entry name" value="P-loop containing nucleoside triphosphate hydrolases"/>
    <property type="match status" value="1"/>
</dbReference>
<evidence type="ECO:0000256" key="2">
    <source>
        <dbReference type="ARBA" id="ARBA00022448"/>
    </source>
</evidence>
<dbReference type="RefSeq" id="WP_240505718.1">
    <property type="nucleotide sequence ID" value="NZ_FXAC01000013.1"/>
</dbReference>
<dbReference type="GO" id="GO:0140359">
    <property type="term" value="F:ABC-type transporter activity"/>
    <property type="evidence" value="ECO:0007669"/>
    <property type="project" value="InterPro"/>
</dbReference>
<dbReference type="Gene3D" id="3.40.50.300">
    <property type="entry name" value="P-loop containing nucleotide triphosphate hydrolases"/>
    <property type="match status" value="1"/>
</dbReference>
<sequence length="320" mass="34417">MNARHDDVASHAPGMSGVSAQRLSGVPAPGDGAPAPAREPGAGPAVVIDHVSMIYNVTSTGGGDEVPVSAPVRWARRALGRPPIVRNLAVHDVTLAVHQGEFVGFIGRNGSGKSTLMNIVAGQMNPTSGRVYSVDTPVKLGVNVSLVPALSGEKNIRLGCLAQGMHPRRVDELLPELVEVAALGKAIHWPMKAYSSGMAARLRFAVATATDPHILILDEALSTGDAQFRERGQARMAQIREQAGCVLFVSHSMNEVREMCTRVVWLDQGDTLMDGDPETVTEEYEQFMKQLAAGNNLAAHKRKFELMDRLVRTELREVHA</sequence>
<feature type="compositionally biased region" description="Low complexity" evidence="5">
    <location>
        <begin position="25"/>
        <end position="42"/>
    </location>
</feature>
<evidence type="ECO:0000259" key="6">
    <source>
        <dbReference type="PROSITE" id="PS50893"/>
    </source>
</evidence>
<feature type="region of interest" description="Disordered" evidence="5">
    <location>
        <begin position="1"/>
        <end position="42"/>
    </location>
</feature>
<dbReference type="PROSITE" id="PS50893">
    <property type="entry name" value="ABC_TRANSPORTER_2"/>
    <property type="match status" value="1"/>
</dbReference>
<dbReference type="EMBL" id="FXAC01000013">
    <property type="protein sequence ID" value="SMF18441.1"/>
    <property type="molecule type" value="Genomic_DNA"/>
</dbReference>
<keyword evidence="8" id="KW-1185">Reference proteome</keyword>
<proteinExistence type="inferred from homology"/>
<dbReference type="InterPro" id="IPR050683">
    <property type="entry name" value="Bact_Polysacc_Export_ATP-bd"/>
</dbReference>
<dbReference type="PROSITE" id="PS00211">
    <property type="entry name" value="ABC_TRANSPORTER_1"/>
    <property type="match status" value="1"/>
</dbReference>
<dbReference type="CDD" id="cd03220">
    <property type="entry name" value="ABC_KpsT_Wzt"/>
    <property type="match status" value="1"/>
</dbReference>
<dbReference type="PANTHER" id="PTHR46743:SF2">
    <property type="entry name" value="TEICHOIC ACIDS EXPORT ATP-BINDING PROTEIN TAGH"/>
    <property type="match status" value="1"/>
</dbReference>
<evidence type="ECO:0000313" key="7">
    <source>
        <dbReference type="EMBL" id="SMF18441.1"/>
    </source>
</evidence>
<dbReference type="InterPro" id="IPR003439">
    <property type="entry name" value="ABC_transporter-like_ATP-bd"/>
</dbReference>
<evidence type="ECO:0000256" key="1">
    <source>
        <dbReference type="ARBA" id="ARBA00005417"/>
    </source>
</evidence>
<evidence type="ECO:0000256" key="4">
    <source>
        <dbReference type="ARBA" id="ARBA00022840"/>
    </source>
</evidence>
<organism evidence="7 8">
    <name type="scientific">Kocuria marina subsp. indica</name>
    <dbReference type="NCBI Taxonomy" id="1049583"/>
    <lineage>
        <taxon>Bacteria</taxon>
        <taxon>Bacillati</taxon>
        <taxon>Actinomycetota</taxon>
        <taxon>Actinomycetes</taxon>
        <taxon>Micrococcales</taxon>
        <taxon>Micrococcaceae</taxon>
        <taxon>Kocuria</taxon>
    </lineage>
</organism>
<gene>
    <name evidence="7" type="ORF">SAMN06296028_11311</name>
</gene>
<dbReference type="Pfam" id="PF00005">
    <property type="entry name" value="ABC_tran"/>
    <property type="match status" value="1"/>
</dbReference>
<evidence type="ECO:0000313" key="8">
    <source>
        <dbReference type="Proteomes" id="UP000192929"/>
    </source>
</evidence>
<dbReference type="GO" id="GO:0016020">
    <property type="term" value="C:membrane"/>
    <property type="evidence" value="ECO:0007669"/>
    <property type="project" value="InterPro"/>
</dbReference>
<name>A0A1X7DN78_9MICC</name>
<dbReference type="SMART" id="SM00382">
    <property type="entry name" value="AAA"/>
    <property type="match status" value="1"/>
</dbReference>
<dbReference type="InterPro" id="IPR027417">
    <property type="entry name" value="P-loop_NTPase"/>
</dbReference>